<organism evidence="2">
    <name type="scientific">Tanacetum cinerariifolium</name>
    <name type="common">Dalmatian daisy</name>
    <name type="synonym">Chrysanthemum cinerariifolium</name>
    <dbReference type="NCBI Taxonomy" id="118510"/>
    <lineage>
        <taxon>Eukaryota</taxon>
        <taxon>Viridiplantae</taxon>
        <taxon>Streptophyta</taxon>
        <taxon>Embryophyta</taxon>
        <taxon>Tracheophyta</taxon>
        <taxon>Spermatophyta</taxon>
        <taxon>Magnoliopsida</taxon>
        <taxon>eudicotyledons</taxon>
        <taxon>Gunneridae</taxon>
        <taxon>Pentapetalae</taxon>
        <taxon>asterids</taxon>
        <taxon>campanulids</taxon>
        <taxon>Asterales</taxon>
        <taxon>Asteraceae</taxon>
        <taxon>Asteroideae</taxon>
        <taxon>Anthemideae</taxon>
        <taxon>Anthemidinae</taxon>
        <taxon>Tanacetum</taxon>
    </lineage>
</organism>
<reference evidence="2" key="1">
    <citation type="journal article" date="2019" name="Sci. Rep.">
        <title>Draft genome of Tanacetum cinerariifolium, the natural source of mosquito coil.</title>
        <authorList>
            <person name="Yamashiro T."/>
            <person name="Shiraishi A."/>
            <person name="Satake H."/>
            <person name="Nakayama K."/>
        </authorList>
    </citation>
    <scope>NUCLEOTIDE SEQUENCE</scope>
</reference>
<dbReference type="AlphaFoldDB" id="A0A6L2N6Q8"/>
<sequence>MKIVTEGDHHNQAVSINGGQGRGNNGDQAREKAFMLGADEARRDPNTVTGIEPSDLGFSYEIEIASG</sequence>
<dbReference type="EMBL" id="BKCJ010008377">
    <property type="protein sequence ID" value="GEU81906.1"/>
    <property type="molecule type" value="Genomic_DNA"/>
</dbReference>
<evidence type="ECO:0000256" key="1">
    <source>
        <dbReference type="SAM" id="MobiDB-lite"/>
    </source>
</evidence>
<gene>
    <name evidence="2" type="ORF">Tci_053884</name>
</gene>
<proteinExistence type="predicted"/>
<name>A0A6L2N6Q8_TANCI</name>
<evidence type="ECO:0000313" key="2">
    <source>
        <dbReference type="EMBL" id="GEU81906.1"/>
    </source>
</evidence>
<feature type="region of interest" description="Disordered" evidence="1">
    <location>
        <begin position="1"/>
        <end position="29"/>
    </location>
</feature>
<feature type="compositionally biased region" description="Basic and acidic residues" evidence="1">
    <location>
        <begin position="1"/>
        <end position="11"/>
    </location>
</feature>
<accession>A0A6L2N6Q8</accession>
<protein>
    <submittedName>
        <fullName evidence="2">Uncharacterized protein</fullName>
    </submittedName>
</protein>
<comment type="caution">
    <text evidence="2">The sequence shown here is derived from an EMBL/GenBank/DDBJ whole genome shotgun (WGS) entry which is preliminary data.</text>
</comment>